<evidence type="ECO:0000256" key="4">
    <source>
        <dbReference type="ARBA" id="ARBA00023163"/>
    </source>
</evidence>
<protein>
    <recommendedName>
        <fullName evidence="7">Zn(2)-C6 fungal-type domain-containing protein</fullName>
    </recommendedName>
</protein>
<accession>A0A1F5L386</accession>
<dbReference type="GO" id="GO:0003677">
    <property type="term" value="F:DNA binding"/>
    <property type="evidence" value="ECO:0007669"/>
    <property type="project" value="UniProtKB-KW"/>
</dbReference>
<dbReference type="InterPro" id="IPR001138">
    <property type="entry name" value="Zn2Cys6_DnaBD"/>
</dbReference>
<keyword evidence="5" id="KW-0539">Nucleus</keyword>
<dbReference type="Proteomes" id="UP000177622">
    <property type="component" value="Unassembled WGS sequence"/>
</dbReference>
<feature type="region of interest" description="Disordered" evidence="6">
    <location>
        <begin position="89"/>
        <end position="140"/>
    </location>
</feature>
<evidence type="ECO:0000256" key="1">
    <source>
        <dbReference type="ARBA" id="ARBA00022723"/>
    </source>
</evidence>
<keyword evidence="4" id="KW-0804">Transcription</keyword>
<dbReference type="InterPro" id="IPR007219">
    <property type="entry name" value="XnlR_reg_dom"/>
</dbReference>
<dbReference type="Gene3D" id="4.10.240.10">
    <property type="entry name" value="Zn(2)-C6 fungal-type DNA-binding domain"/>
    <property type="match status" value="1"/>
</dbReference>
<evidence type="ECO:0000259" key="7">
    <source>
        <dbReference type="PROSITE" id="PS50048"/>
    </source>
</evidence>
<feature type="domain" description="Zn(2)-C6 fungal-type" evidence="7">
    <location>
        <begin position="21"/>
        <end position="54"/>
    </location>
</feature>
<dbReference type="EMBL" id="LXJU01000044">
    <property type="protein sequence ID" value="OGE47439.1"/>
    <property type="molecule type" value="Genomic_DNA"/>
</dbReference>
<gene>
    <name evidence="8" type="ORF">PENARI_c044G11320</name>
</gene>
<keyword evidence="9" id="KW-1185">Reference proteome</keyword>
<dbReference type="Pfam" id="PF00172">
    <property type="entry name" value="Zn_clus"/>
    <property type="match status" value="1"/>
</dbReference>
<dbReference type="PROSITE" id="PS00463">
    <property type="entry name" value="ZN2_CY6_FUNGAL_1"/>
    <property type="match status" value="1"/>
</dbReference>
<evidence type="ECO:0000256" key="6">
    <source>
        <dbReference type="SAM" id="MobiDB-lite"/>
    </source>
</evidence>
<dbReference type="PANTHER" id="PTHR47840:SF1">
    <property type="entry name" value="ZN(II)2CYS6 TRANSCRIPTION FACTOR (EUROFUNG)"/>
    <property type="match status" value="1"/>
</dbReference>
<evidence type="ECO:0000256" key="2">
    <source>
        <dbReference type="ARBA" id="ARBA00023015"/>
    </source>
</evidence>
<name>A0A1F5L386_PENAI</name>
<keyword evidence="1" id="KW-0479">Metal-binding</keyword>
<dbReference type="RefSeq" id="XP_022482898.1">
    <property type="nucleotide sequence ID" value="XM_022637252.1"/>
</dbReference>
<dbReference type="SMART" id="SM00906">
    <property type="entry name" value="Fungal_trans"/>
    <property type="match status" value="1"/>
</dbReference>
<dbReference type="PROSITE" id="PS50048">
    <property type="entry name" value="ZN2_CY6_FUNGAL_2"/>
    <property type="match status" value="1"/>
</dbReference>
<reference evidence="8 9" key="1">
    <citation type="journal article" date="2016" name="Sci. Rep.">
        <title>Penicillium arizonense, a new, genome sequenced fungal species, reveals a high chemical diversity in secreted metabolites.</title>
        <authorList>
            <person name="Grijseels S."/>
            <person name="Nielsen J.C."/>
            <person name="Randelovic M."/>
            <person name="Nielsen J."/>
            <person name="Nielsen K.F."/>
            <person name="Workman M."/>
            <person name="Frisvad J.C."/>
        </authorList>
    </citation>
    <scope>NUCLEOTIDE SEQUENCE [LARGE SCALE GENOMIC DNA]</scope>
    <source>
        <strain evidence="8 9">CBS 141311</strain>
    </source>
</reference>
<dbReference type="GO" id="GO:0008270">
    <property type="term" value="F:zinc ion binding"/>
    <property type="evidence" value="ECO:0007669"/>
    <property type="project" value="InterPro"/>
</dbReference>
<dbReference type="STRING" id="1835702.A0A1F5L386"/>
<proteinExistence type="predicted"/>
<evidence type="ECO:0000313" key="8">
    <source>
        <dbReference type="EMBL" id="OGE47439.1"/>
    </source>
</evidence>
<evidence type="ECO:0000256" key="3">
    <source>
        <dbReference type="ARBA" id="ARBA00023125"/>
    </source>
</evidence>
<dbReference type="CDD" id="cd00067">
    <property type="entry name" value="GAL4"/>
    <property type="match status" value="1"/>
</dbReference>
<dbReference type="InterPro" id="IPR036864">
    <property type="entry name" value="Zn2-C6_fun-type_DNA-bd_sf"/>
</dbReference>
<keyword evidence="2" id="KW-0805">Transcription regulation</keyword>
<feature type="compositionally biased region" description="Polar residues" evidence="6">
    <location>
        <begin position="118"/>
        <end position="135"/>
    </location>
</feature>
<evidence type="ECO:0000256" key="5">
    <source>
        <dbReference type="ARBA" id="ARBA00023242"/>
    </source>
</evidence>
<sequence>MSVPSDEPAAKRRKVRKGTHSCWECRQRKVKCIFSSLDDAICVTCHRRGTKCISQVILDRPETAKSDTGDAEQDAAINLRLVSESGVRSQPDATVGCSSPTPFARHKTPASSVHGKQKNVSNRLQTEESPSQLATPQLPPTLVSSHASISEASAYPSITQALRSSLPPRKDIEVLLANLSSMSIFCYQSSFKLCSSWPSEMAKEQIPVANLLYSESHPVLLARQMLLFAVGLQHLSPTKAIPGLTKHHRAIVEQLADSAIKLVNANDVLLGTLEGLENLILEGFYHIDGGNIRRSWITMRRAVMTAQLLGLHRPGHYRFKIVNQQNDLDPAVMWACVVSTEQFLCLLLGLPTSTSGASFTIPRATSACVESGNLPVLIPDVVRKIIERNQIHAPQEALEMTQEIDQELLRVTEQWPPTFWRPLQLAGLEVDSADAFWETRRVWDHIFYYSLVNQLHLPYMLNPRHTSQRVYSRIACASASREILSRQIAIRTFNPVTAGCRMGDFVALIAGMTLMLAHILSHCNKGTENLLIHQRVGDRATVERALECMESMSELHEDVLTAKCAALLKNLLDIEAGPAERPSDDGQEDVQNVLIVKVPYVGAIRIARDGISITPFDTEQEQAPHEGVTIGGFGSIHVRTPHDADHHADVVTSDAAASRATAEAVGTSSARKHGGRVAQATSGDVFSLPEDTFPDASAGMEEWLFQGLDTAFFDVLMSGAGEQPLNGTDTEGLNFTISQ</sequence>
<feature type="compositionally biased region" description="Polar residues" evidence="6">
    <location>
        <begin position="89"/>
        <end position="101"/>
    </location>
</feature>
<dbReference type="GO" id="GO:0000981">
    <property type="term" value="F:DNA-binding transcription factor activity, RNA polymerase II-specific"/>
    <property type="evidence" value="ECO:0007669"/>
    <property type="project" value="InterPro"/>
</dbReference>
<dbReference type="CDD" id="cd12148">
    <property type="entry name" value="fungal_TF_MHR"/>
    <property type="match status" value="1"/>
</dbReference>
<dbReference type="SMART" id="SM00066">
    <property type="entry name" value="GAL4"/>
    <property type="match status" value="1"/>
</dbReference>
<dbReference type="GeneID" id="34581986"/>
<comment type="caution">
    <text evidence="8">The sequence shown here is derived from an EMBL/GenBank/DDBJ whole genome shotgun (WGS) entry which is preliminary data.</text>
</comment>
<dbReference type="OrthoDB" id="5392779at2759"/>
<organism evidence="8 9">
    <name type="scientific">Penicillium arizonense</name>
    <dbReference type="NCBI Taxonomy" id="1835702"/>
    <lineage>
        <taxon>Eukaryota</taxon>
        <taxon>Fungi</taxon>
        <taxon>Dikarya</taxon>
        <taxon>Ascomycota</taxon>
        <taxon>Pezizomycotina</taxon>
        <taxon>Eurotiomycetes</taxon>
        <taxon>Eurotiomycetidae</taxon>
        <taxon>Eurotiales</taxon>
        <taxon>Aspergillaceae</taxon>
        <taxon>Penicillium</taxon>
    </lineage>
</organism>
<dbReference type="PANTHER" id="PTHR47840">
    <property type="entry name" value="ZN(II)2CYS6 TRANSCRIPTION FACTOR (EUROFUNG)-RELATED"/>
    <property type="match status" value="1"/>
</dbReference>
<keyword evidence="3" id="KW-0238">DNA-binding</keyword>
<dbReference type="AlphaFoldDB" id="A0A1F5L386"/>
<evidence type="ECO:0000313" key="9">
    <source>
        <dbReference type="Proteomes" id="UP000177622"/>
    </source>
</evidence>
<dbReference type="SUPFAM" id="SSF57701">
    <property type="entry name" value="Zn2/Cys6 DNA-binding domain"/>
    <property type="match status" value="1"/>
</dbReference>
<dbReference type="GO" id="GO:0006351">
    <property type="term" value="P:DNA-templated transcription"/>
    <property type="evidence" value="ECO:0007669"/>
    <property type="project" value="InterPro"/>
</dbReference>